<gene>
    <name evidence="2" type="ORF">PGT21_033543</name>
</gene>
<name>A0A5B0NFI1_PUCGR</name>
<protein>
    <submittedName>
        <fullName evidence="2">Uncharacterized protein</fullName>
    </submittedName>
</protein>
<dbReference type="Proteomes" id="UP000324748">
    <property type="component" value="Unassembled WGS sequence"/>
</dbReference>
<feature type="compositionally biased region" description="Basic and acidic residues" evidence="1">
    <location>
        <begin position="42"/>
        <end position="59"/>
    </location>
</feature>
<dbReference type="AlphaFoldDB" id="A0A5B0NFI1"/>
<accession>A0A5B0NFI1</accession>
<evidence type="ECO:0000256" key="1">
    <source>
        <dbReference type="SAM" id="MobiDB-lite"/>
    </source>
</evidence>
<reference evidence="2 3" key="1">
    <citation type="submission" date="2019-05" db="EMBL/GenBank/DDBJ databases">
        <title>Emergence of the Ug99 lineage of the wheat stem rust pathogen through somatic hybridization.</title>
        <authorList>
            <person name="Li F."/>
            <person name="Upadhyaya N.M."/>
            <person name="Sperschneider J."/>
            <person name="Matny O."/>
            <person name="Nguyen-Phuc H."/>
            <person name="Mago R."/>
            <person name="Raley C."/>
            <person name="Miller M.E."/>
            <person name="Silverstein K.A.T."/>
            <person name="Henningsen E."/>
            <person name="Hirsch C.D."/>
            <person name="Visser B."/>
            <person name="Pretorius Z.A."/>
            <person name="Steffenson B.J."/>
            <person name="Schwessinger B."/>
            <person name="Dodds P.N."/>
            <person name="Figueroa M."/>
        </authorList>
    </citation>
    <scope>NUCLEOTIDE SEQUENCE [LARGE SCALE GENOMIC DNA]</scope>
    <source>
        <strain evidence="2">21-0</strain>
    </source>
</reference>
<feature type="compositionally biased region" description="Polar residues" evidence="1">
    <location>
        <begin position="60"/>
        <end position="79"/>
    </location>
</feature>
<organism evidence="2 3">
    <name type="scientific">Puccinia graminis f. sp. tritici</name>
    <dbReference type="NCBI Taxonomy" id="56615"/>
    <lineage>
        <taxon>Eukaryota</taxon>
        <taxon>Fungi</taxon>
        <taxon>Dikarya</taxon>
        <taxon>Basidiomycota</taxon>
        <taxon>Pucciniomycotina</taxon>
        <taxon>Pucciniomycetes</taxon>
        <taxon>Pucciniales</taxon>
        <taxon>Pucciniaceae</taxon>
        <taxon>Puccinia</taxon>
    </lineage>
</organism>
<dbReference type="OrthoDB" id="2509327at2759"/>
<feature type="compositionally biased region" description="Polar residues" evidence="1">
    <location>
        <begin position="94"/>
        <end position="105"/>
    </location>
</feature>
<evidence type="ECO:0000313" key="3">
    <source>
        <dbReference type="Proteomes" id="UP000324748"/>
    </source>
</evidence>
<keyword evidence="3" id="KW-1185">Reference proteome</keyword>
<sequence length="105" mass="11602">MGGKRFGAKRLGEVELPSSFKMARSGTRQCFLPTLRATMAKSGREKYRDNTTAEERSTKLESGTSDFTATMYEQPTPGSESPVWPGPARRRLQKASSLTSVDRPT</sequence>
<evidence type="ECO:0000313" key="2">
    <source>
        <dbReference type="EMBL" id="KAA1087553.1"/>
    </source>
</evidence>
<comment type="caution">
    <text evidence="2">The sequence shown here is derived from an EMBL/GenBank/DDBJ whole genome shotgun (WGS) entry which is preliminary data.</text>
</comment>
<proteinExistence type="predicted"/>
<dbReference type="EMBL" id="VSWC01000105">
    <property type="protein sequence ID" value="KAA1087553.1"/>
    <property type="molecule type" value="Genomic_DNA"/>
</dbReference>
<feature type="region of interest" description="Disordered" evidence="1">
    <location>
        <begin position="41"/>
        <end position="105"/>
    </location>
</feature>